<gene>
    <name evidence="2" type="ORF">ABID27_000031</name>
</gene>
<reference evidence="2 3" key="1">
    <citation type="submission" date="2024-06" db="EMBL/GenBank/DDBJ databases">
        <title>Genomic Encyclopedia of Type Strains, Phase IV (KMG-IV): sequencing the most valuable type-strain genomes for metagenomic binning, comparative biology and taxonomic classification.</title>
        <authorList>
            <person name="Goeker M."/>
        </authorList>
    </citation>
    <scope>NUCLEOTIDE SEQUENCE [LARGE SCALE GENOMIC DNA]</scope>
    <source>
        <strain evidence="2 3">DSM 15349</strain>
    </source>
</reference>
<proteinExistence type="predicted"/>
<dbReference type="Gene3D" id="1.20.1090.10">
    <property type="entry name" value="Dehydroquinate synthase-like - alpha domain"/>
    <property type="match status" value="1"/>
</dbReference>
<dbReference type="PANTHER" id="PTHR11496:SF102">
    <property type="entry name" value="ALCOHOL DEHYDROGENASE 4"/>
    <property type="match status" value="1"/>
</dbReference>
<name>A0ABV2JHN5_9STRE</name>
<dbReference type="Proteomes" id="UP001549055">
    <property type="component" value="Unassembled WGS sequence"/>
</dbReference>
<accession>A0ABV2JHN5</accession>
<dbReference type="EMBL" id="JBEPMK010000001">
    <property type="protein sequence ID" value="MET3643414.1"/>
    <property type="molecule type" value="Genomic_DNA"/>
</dbReference>
<dbReference type="SUPFAM" id="SSF56796">
    <property type="entry name" value="Dehydroquinate synthase-like"/>
    <property type="match status" value="1"/>
</dbReference>
<organism evidence="2 3">
    <name type="scientific">Streptococcus gallinaceus</name>
    <dbReference type="NCBI Taxonomy" id="165758"/>
    <lineage>
        <taxon>Bacteria</taxon>
        <taxon>Bacillati</taxon>
        <taxon>Bacillota</taxon>
        <taxon>Bacilli</taxon>
        <taxon>Lactobacillales</taxon>
        <taxon>Streptococcaceae</taxon>
        <taxon>Streptococcus</taxon>
    </lineage>
</organism>
<evidence type="ECO:0000313" key="3">
    <source>
        <dbReference type="Proteomes" id="UP001549055"/>
    </source>
</evidence>
<sequence>MLVGSYYAGLAITTNFVGYIHAISHAIGACYGLVHGEINSRLMPLVLEQFDKAVHPQLADFSDWIGLEGRTQEEKAQVFIAKLKEFRDQFGISATIPELQKEDFPQLIQQAIAEANAIYPVPVIWTEKGFEAVLEQLLEN</sequence>
<dbReference type="Pfam" id="PF25137">
    <property type="entry name" value="ADH_Fe_C"/>
    <property type="match status" value="1"/>
</dbReference>
<evidence type="ECO:0000259" key="1">
    <source>
        <dbReference type="Pfam" id="PF25137"/>
    </source>
</evidence>
<feature type="domain" description="Fe-containing alcohol dehydrogenase-like C-terminal" evidence="1">
    <location>
        <begin position="1"/>
        <end position="136"/>
    </location>
</feature>
<evidence type="ECO:0000313" key="2">
    <source>
        <dbReference type="EMBL" id="MET3643414.1"/>
    </source>
</evidence>
<protein>
    <submittedName>
        <fullName evidence="2">Alcohol dehydrogenase class IV</fullName>
    </submittedName>
</protein>
<dbReference type="InterPro" id="IPR039697">
    <property type="entry name" value="Alcohol_dehydrogenase_Fe"/>
</dbReference>
<dbReference type="PANTHER" id="PTHR11496">
    <property type="entry name" value="ALCOHOL DEHYDROGENASE"/>
    <property type="match status" value="1"/>
</dbReference>
<dbReference type="InterPro" id="IPR056798">
    <property type="entry name" value="ADH_Fe_C"/>
</dbReference>
<dbReference type="RefSeq" id="WP_253365914.1">
    <property type="nucleotide sequence ID" value="NZ_JALJXU010000008.1"/>
</dbReference>
<keyword evidence="3" id="KW-1185">Reference proteome</keyword>
<comment type="caution">
    <text evidence="2">The sequence shown here is derived from an EMBL/GenBank/DDBJ whole genome shotgun (WGS) entry which is preliminary data.</text>
</comment>